<reference evidence="1 2" key="1">
    <citation type="submission" date="2024-09" db="EMBL/GenBank/DDBJ databases">
        <authorList>
            <person name="Sun Q."/>
            <person name="Mori K."/>
        </authorList>
    </citation>
    <scope>NUCLEOTIDE SEQUENCE [LARGE SCALE GENOMIC DNA]</scope>
    <source>
        <strain evidence="1 2">JCM 9767</strain>
    </source>
</reference>
<dbReference type="EMBL" id="JBHMDI010000104">
    <property type="protein sequence ID" value="MFB9351149.1"/>
    <property type="molecule type" value="Genomic_DNA"/>
</dbReference>
<keyword evidence="2" id="KW-1185">Reference proteome</keyword>
<name>A0ABV5LG39_9ACTN</name>
<proteinExistence type="predicted"/>
<dbReference type="RefSeq" id="WP_158717670.1">
    <property type="nucleotide sequence ID" value="NZ_JBHMDI010000104.1"/>
</dbReference>
<comment type="caution">
    <text evidence="1">The sequence shown here is derived from an EMBL/GenBank/DDBJ whole genome shotgun (WGS) entry which is preliminary data.</text>
</comment>
<sequence>MPLPAERRERPRTAVSRAFTLAAEVPPMSHASPAGPADAVPGPYRRLVAVPG</sequence>
<evidence type="ECO:0000313" key="1">
    <source>
        <dbReference type="EMBL" id="MFB9351149.1"/>
    </source>
</evidence>
<evidence type="ECO:0000313" key="2">
    <source>
        <dbReference type="Proteomes" id="UP001589753"/>
    </source>
</evidence>
<accession>A0ABV5LG39</accession>
<dbReference type="Proteomes" id="UP001589753">
    <property type="component" value="Unassembled WGS sequence"/>
</dbReference>
<protein>
    <submittedName>
        <fullName evidence="1">Uncharacterized protein</fullName>
    </submittedName>
</protein>
<organism evidence="1 2">
    <name type="scientific">Streptomyces heliomycini</name>
    <dbReference type="NCBI Taxonomy" id="284032"/>
    <lineage>
        <taxon>Bacteria</taxon>
        <taxon>Bacillati</taxon>
        <taxon>Actinomycetota</taxon>
        <taxon>Actinomycetes</taxon>
        <taxon>Kitasatosporales</taxon>
        <taxon>Streptomycetaceae</taxon>
        <taxon>Streptomyces</taxon>
    </lineage>
</organism>
<gene>
    <name evidence="1" type="ORF">ACFFUA_27555</name>
</gene>